<evidence type="ECO:0000313" key="2">
    <source>
        <dbReference type="Proteomes" id="UP000784880"/>
    </source>
</evidence>
<keyword evidence="2" id="KW-1185">Reference proteome</keyword>
<keyword evidence="1" id="KW-0540">Nuclease</keyword>
<dbReference type="GO" id="GO:0004519">
    <property type="term" value="F:endonuclease activity"/>
    <property type="evidence" value="ECO:0007669"/>
    <property type="project" value="UniProtKB-KW"/>
</dbReference>
<protein>
    <submittedName>
        <fullName evidence="1">Endonuclease Q family protein</fullName>
    </submittedName>
</protein>
<reference evidence="1 2" key="1">
    <citation type="submission" date="2021-06" db="EMBL/GenBank/DDBJ databases">
        <title>Bacillus sp. RD4P76, an endophyte from a halophyte.</title>
        <authorList>
            <person name="Sun J.-Q."/>
        </authorList>
    </citation>
    <scope>NUCLEOTIDE SEQUENCE [LARGE SCALE GENOMIC DNA]</scope>
    <source>
        <strain evidence="1 2">CGMCC 1.15917</strain>
    </source>
</reference>
<evidence type="ECO:0000313" key="1">
    <source>
        <dbReference type="EMBL" id="MBU9714755.1"/>
    </source>
</evidence>
<dbReference type="CDD" id="cd19067">
    <property type="entry name" value="PfuEndoQ-like"/>
    <property type="match status" value="1"/>
</dbReference>
<dbReference type="PANTHER" id="PTHR40084">
    <property type="entry name" value="PHOSPHOHYDROLASE, PHP FAMILY"/>
    <property type="match status" value="1"/>
</dbReference>
<proteinExistence type="predicted"/>
<dbReference type="EMBL" id="JAHQCS010000184">
    <property type="protein sequence ID" value="MBU9714755.1"/>
    <property type="molecule type" value="Genomic_DNA"/>
</dbReference>
<keyword evidence="1" id="KW-0378">Hydrolase</keyword>
<gene>
    <name evidence="1" type="ORF">KS419_23710</name>
</gene>
<dbReference type="PANTHER" id="PTHR40084:SF1">
    <property type="entry name" value="PHOSPHOTRANSFERASE"/>
    <property type="match status" value="1"/>
</dbReference>
<dbReference type="Proteomes" id="UP000784880">
    <property type="component" value="Unassembled WGS sequence"/>
</dbReference>
<organism evidence="1 2">
    <name type="scientific">Evansella tamaricis</name>
    <dbReference type="NCBI Taxonomy" id="2069301"/>
    <lineage>
        <taxon>Bacteria</taxon>
        <taxon>Bacillati</taxon>
        <taxon>Bacillota</taxon>
        <taxon>Bacilli</taxon>
        <taxon>Bacillales</taxon>
        <taxon>Bacillaceae</taxon>
        <taxon>Evansella</taxon>
    </lineage>
</organism>
<accession>A0ABS6JQS9</accession>
<name>A0ABS6JQS9_9BACI</name>
<keyword evidence="1" id="KW-0255">Endonuclease</keyword>
<comment type="caution">
    <text evidence="1">The sequence shown here is derived from an EMBL/GenBank/DDBJ whole genome shotgun (WGS) entry which is preliminary data.</text>
</comment>
<sequence length="402" mass="45349">MKHVSSALLKPYYMDLHIHIGRTKTGRPVKITASNQLTLTSILEESLFRKGLDVIGVIDAQSPEVLGEVIELIDTGYASEIPEGGVRYREKITLLLGSELEIYDENSYGPVHVLCFLPTIEQMKVFSDWCKERMKNIHLSSQRIYVNGKELQKKIRSLDGLFIPAHIFTPFKSLYGKGVKVSLEEILDPQLIDGVELGLSSDTLMAKELMELNQFTFLTNSDAHSTGKIAREHQIVHMEVPTFREIAKALKAKGGRSISKNIGLDPRLGKYYLSICKVCGIPCENGKCPIGHKGIIRGVSERIVELVRLQKEEWMKKGLEIVERDRPAYIHQVPLEFIPGCGPKTRQKLLDNFQTEMKVIHEIPFNTLKQVIPEKIAEYIIRGRNGRLTIHEGGAGHYGKIK</sequence>